<dbReference type="GO" id="GO:0005524">
    <property type="term" value="F:ATP binding"/>
    <property type="evidence" value="ECO:0007669"/>
    <property type="project" value="UniProtKB-KW"/>
</dbReference>
<dbReference type="GO" id="GO:0008270">
    <property type="term" value="F:zinc ion binding"/>
    <property type="evidence" value="ECO:0007669"/>
    <property type="project" value="UniProtKB-KW"/>
</dbReference>
<evidence type="ECO:0000313" key="13">
    <source>
        <dbReference type="Proteomes" id="UP000186817"/>
    </source>
</evidence>
<evidence type="ECO:0000256" key="9">
    <source>
        <dbReference type="SAM" id="Phobius"/>
    </source>
</evidence>
<gene>
    <name evidence="12" type="primary">vwkA</name>
    <name evidence="12" type="ORF">AK812_SmicGene9198</name>
</gene>
<evidence type="ECO:0000256" key="3">
    <source>
        <dbReference type="ARBA" id="ARBA00022741"/>
    </source>
</evidence>
<dbReference type="GO" id="GO:0004674">
    <property type="term" value="F:protein serine/threonine kinase activity"/>
    <property type="evidence" value="ECO:0007669"/>
    <property type="project" value="UniProtKB-KW"/>
</dbReference>
<feature type="domain" description="C3H1-type" evidence="10">
    <location>
        <begin position="754"/>
        <end position="781"/>
    </location>
</feature>
<feature type="transmembrane region" description="Helical" evidence="9">
    <location>
        <begin position="403"/>
        <end position="426"/>
    </location>
</feature>
<feature type="coiled-coil region" evidence="7">
    <location>
        <begin position="159"/>
        <end position="186"/>
    </location>
</feature>
<dbReference type="CDD" id="cd04515">
    <property type="entry name" value="Alpha_kinase"/>
    <property type="match status" value="1"/>
</dbReference>
<evidence type="ECO:0000256" key="7">
    <source>
        <dbReference type="SAM" id="Coils"/>
    </source>
</evidence>
<dbReference type="InterPro" id="IPR004166">
    <property type="entry name" value="a-kinase_dom"/>
</dbReference>
<feature type="compositionally biased region" description="Basic and acidic residues" evidence="8">
    <location>
        <begin position="793"/>
        <end position="808"/>
    </location>
</feature>
<sequence length="1120" mass="120240">MESGHDLVLPQQNVALQDGPLDRLDAMLAPTTEWARLREILSSRPAWVQDAVSNALCDEVARSCRNIVEQFRTTRDIMEQMQETLSSDDALAVGNMLHEIHPSSIRGLERAADEVEADIRALRNDLQNEDFETMESRAKRISMRAKRFRDRYAAFRPSLVRLQQRLQELAVRCEQQESRSAELIAETESRREWWWRLLTAINWVLVGGGVIMLGGAAGTVFVVKHILMTKASALCSGKAALAAAKATAAEKTAAAAAAQAASAKAAAAAGSGAASSSAAGVGVATAAGATGAGAAAAAGVGAPAATVLGSELLGSMAVSAGLMATPAAPAAAVVGIGAAAAAGATLLWHAVTASSAATAAAAAAKAAAEAVAAQAAADVAAAHVASAAGVVSSLQTSIVSLSAVVSVATPFVVPAALVLALGLLGFAGRDLIKSLLGQLWEAEIERHQETLDWARQMKLKLREAAEKLLNVREKNDALTECLDMVVEAADTIGDAAEDAQVMPPEPNVLEQIERLLTVYERVPSALRDVHQALQELQAAARDNQAALPGQGEVDGHSLVLADRGQSLPSPPFTNLSPTAAGCHDCLPRNSALLVTVESAATADRLLAAGPSDYVEVQVRPQGCTRKRMATFCLGGHGGQVHCFTADHPLQVMRSGSWIHEQACMLRVGDVITTTRGQQTLQSEPRIYDSLEQVYNLQVFSDAEVFVHPGSGGEGVAVLGSLEDSSSGSSTRSVSSPPELGQLPSEGSRHCRGDRSCTNVCRKFIRGNCSEGSNCRFCHRPHPEERRRAPRGPRFHDDTAGLEQERVGPESDVAATSPGSSRYKPEVACILQPCAVCPRLHTPEKILTCQGGDAEAFLRLRAANLSFTHQASDGRSLFQREMAATTTFSTVEMRGDLDRSWWQQQTYLQELDVSARARHLVDDFKKNRVRDFHIVHVPVEYFYAVHPVPPHYLKHYLVEELLEGMLEKFNSNSGWTYKNVVTGVGGLAQAFSHFTYYASCGSQILVDVQGLVKDNQFYLHDVARHTKEKPSSLEPMNHGRKGIISFFRSHKCRSTCQKLGIERYWPDMSASDSEAALPAMRQSLRNSVPLQTERRPKRSSQCNSIPEDASEESEGSEDMDT</sequence>
<keyword evidence="9" id="KW-0472">Membrane</keyword>
<evidence type="ECO:0000256" key="4">
    <source>
        <dbReference type="ARBA" id="ARBA00022777"/>
    </source>
</evidence>
<dbReference type="InterPro" id="IPR011009">
    <property type="entry name" value="Kinase-like_dom_sf"/>
</dbReference>
<dbReference type="PROSITE" id="PS51158">
    <property type="entry name" value="ALPHA_KINASE"/>
    <property type="match status" value="1"/>
</dbReference>
<dbReference type="Proteomes" id="UP000186817">
    <property type="component" value="Unassembled WGS sequence"/>
</dbReference>
<keyword evidence="2" id="KW-0808">Transferase</keyword>
<keyword evidence="13" id="KW-1185">Reference proteome</keyword>
<evidence type="ECO:0000313" key="12">
    <source>
        <dbReference type="EMBL" id="OLQ07420.1"/>
    </source>
</evidence>
<keyword evidence="6" id="KW-0862">Zinc</keyword>
<keyword evidence="7" id="KW-0175">Coiled coil</keyword>
<feature type="region of interest" description="Disordered" evidence="8">
    <location>
        <begin position="1075"/>
        <end position="1120"/>
    </location>
</feature>
<keyword evidence="6" id="KW-0863">Zinc-finger</keyword>
<accession>A0A1Q9EJ21</accession>
<evidence type="ECO:0000256" key="8">
    <source>
        <dbReference type="SAM" id="MobiDB-lite"/>
    </source>
</evidence>
<reference evidence="12 13" key="1">
    <citation type="submission" date="2016-02" db="EMBL/GenBank/DDBJ databases">
        <title>Genome analysis of coral dinoflagellate symbionts highlights evolutionary adaptations to a symbiotic lifestyle.</title>
        <authorList>
            <person name="Aranda M."/>
            <person name="Li Y."/>
            <person name="Liew Y.J."/>
            <person name="Baumgarten S."/>
            <person name="Simakov O."/>
            <person name="Wilson M."/>
            <person name="Piel J."/>
            <person name="Ashoor H."/>
            <person name="Bougouffa S."/>
            <person name="Bajic V.B."/>
            <person name="Ryu T."/>
            <person name="Ravasi T."/>
            <person name="Bayer T."/>
            <person name="Micklem G."/>
            <person name="Kim H."/>
            <person name="Bhak J."/>
            <person name="Lajeunesse T.C."/>
            <person name="Voolstra C.R."/>
        </authorList>
    </citation>
    <scope>NUCLEOTIDE SEQUENCE [LARGE SCALE GENOMIC DNA]</scope>
    <source>
        <strain evidence="12 13">CCMP2467</strain>
    </source>
</reference>
<dbReference type="EMBL" id="LSRX01000139">
    <property type="protein sequence ID" value="OLQ07420.1"/>
    <property type="molecule type" value="Genomic_DNA"/>
</dbReference>
<dbReference type="OrthoDB" id="423499at2759"/>
<keyword evidence="3" id="KW-0547">Nucleotide-binding</keyword>
<feature type="region of interest" description="Disordered" evidence="8">
    <location>
        <begin position="779"/>
        <end position="819"/>
    </location>
</feature>
<dbReference type="Gene3D" id="3.20.200.10">
    <property type="entry name" value="MHCK/EF2 kinase"/>
    <property type="match status" value="1"/>
</dbReference>
<dbReference type="SMART" id="SM00811">
    <property type="entry name" value="Alpha_kinase"/>
    <property type="match status" value="1"/>
</dbReference>
<dbReference type="InterPro" id="IPR051852">
    <property type="entry name" value="Alpha-type_PK"/>
</dbReference>
<keyword evidence="4 12" id="KW-0418">Kinase</keyword>
<dbReference type="Pfam" id="PF02816">
    <property type="entry name" value="Alpha_kinase"/>
    <property type="match status" value="1"/>
</dbReference>
<dbReference type="SUPFAM" id="SSF56112">
    <property type="entry name" value="Protein kinase-like (PK-like)"/>
    <property type="match status" value="1"/>
</dbReference>
<dbReference type="InterPro" id="IPR000571">
    <property type="entry name" value="Znf_CCCH"/>
</dbReference>
<feature type="region of interest" description="Disordered" evidence="8">
    <location>
        <begin position="718"/>
        <end position="749"/>
    </location>
</feature>
<feature type="coiled-coil region" evidence="7">
    <location>
        <begin position="105"/>
        <end position="132"/>
    </location>
</feature>
<keyword evidence="5" id="KW-0067">ATP-binding</keyword>
<dbReference type="PROSITE" id="PS50103">
    <property type="entry name" value="ZF_C3H1"/>
    <property type="match status" value="1"/>
</dbReference>
<feature type="compositionally biased region" description="Low complexity" evidence="8">
    <location>
        <begin position="720"/>
        <end position="735"/>
    </location>
</feature>
<keyword evidence="9" id="KW-0812">Transmembrane</keyword>
<evidence type="ECO:0000256" key="2">
    <source>
        <dbReference type="ARBA" id="ARBA00022679"/>
    </source>
</evidence>
<evidence type="ECO:0000259" key="11">
    <source>
        <dbReference type="PROSITE" id="PS51158"/>
    </source>
</evidence>
<keyword evidence="9" id="KW-1133">Transmembrane helix</keyword>
<feature type="domain" description="Alpha-type protein kinase" evidence="11">
    <location>
        <begin position="814"/>
        <end position="1063"/>
    </location>
</feature>
<dbReference type="PANTHER" id="PTHR45992:SF11">
    <property type="entry name" value="ALPHA-TYPE PROTEIN KINASE DOMAIN-CONTAINING PROTEIN"/>
    <property type="match status" value="1"/>
</dbReference>
<comment type="caution">
    <text evidence="12">The sequence shown here is derived from an EMBL/GenBank/DDBJ whole genome shotgun (WGS) entry which is preliminary data.</text>
</comment>
<dbReference type="Gene3D" id="4.10.1000.10">
    <property type="entry name" value="Zinc finger, CCCH-type"/>
    <property type="match status" value="1"/>
</dbReference>
<evidence type="ECO:0000256" key="1">
    <source>
        <dbReference type="ARBA" id="ARBA00022527"/>
    </source>
</evidence>
<evidence type="ECO:0000256" key="5">
    <source>
        <dbReference type="ARBA" id="ARBA00022840"/>
    </source>
</evidence>
<feature type="zinc finger region" description="C3H1-type" evidence="6">
    <location>
        <begin position="754"/>
        <end position="781"/>
    </location>
</feature>
<proteinExistence type="predicted"/>
<evidence type="ECO:0000259" key="10">
    <source>
        <dbReference type="PROSITE" id="PS50103"/>
    </source>
</evidence>
<dbReference type="AlphaFoldDB" id="A0A1Q9EJ21"/>
<keyword evidence="6" id="KW-0479">Metal-binding</keyword>
<keyword evidence="1" id="KW-0723">Serine/threonine-protein kinase</keyword>
<protein>
    <submittedName>
        <fullName evidence="12">Alpha-protein kinase vwkA</fullName>
    </submittedName>
</protein>
<organism evidence="12 13">
    <name type="scientific">Symbiodinium microadriaticum</name>
    <name type="common">Dinoflagellate</name>
    <name type="synonym">Zooxanthella microadriatica</name>
    <dbReference type="NCBI Taxonomy" id="2951"/>
    <lineage>
        <taxon>Eukaryota</taxon>
        <taxon>Sar</taxon>
        <taxon>Alveolata</taxon>
        <taxon>Dinophyceae</taxon>
        <taxon>Suessiales</taxon>
        <taxon>Symbiodiniaceae</taxon>
        <taxon>Symbiodinium</taxon>
    </lineage>
</organism>
<dbReference type="PANTHER" id="PTHR45992">
    <property type="entry name" value="EUKARYOTIC ELONGATION FACTOR 2 KINASE-RELATED"/>
    <property type="match status" value="1"/>
</dbReference>
<name>A0A1Q9EJ21_SYMMI</name>
<feature type="transmembrane region" description="Helical" evidence="9">
    <location>
        <begin position="193"/>
        <end position="223"/>
    </location>
</feature>
<evidence type="ECO:0000256" key="6">
    <source>
        <dbReference type="PROSITE-ProRule" id="PRU00723"/>
    </source>
</evidence>
<dbReference type="SMART" id="SM00356">
    <property type="entry name" value="ZnF_C3H1"/>
    <property type="match status" value="1"/>
</dbReference>
<feature type="compositionally biased region" description="Acidic residues" evidence="8">
    <location>
        <begin position="1107"/>
        <end position="1120"/>
    </location>
</feature>